<dbReference type="InterPro" id="IPR053009">
    <property type="entry name" value="Xanthocillin_Biosynth-Assoc"/>
</dbReference>
<proteinExistence type="predicted"/>
<feature type="transmembrane region" description="Helical" evidence="5">
    <location>
        <begin position="69"/>
        <end position="87"/>
    </location>
</feature>
<protein>
    <recommendedName>
        <fullName evidence="6">TMEM205-like domain-containing protein</fullName>
    </recommendedName>
</protein>
<keyword evidence="2 5" id="KW-0812">Transmembrane</keyword>
<dbReference type="Proteomes" id="UP000215902">
    <property type="component" value="Unassembled WGS sequence"/>
</dbReference>
<name>A0A267GGR6_9PLAT</name>
<evidence type="ECO:0000256" key="1">
    <source>
        <dbReference type="ARBA" id="ARBA00004370"/>
    </source>
</evidence>
<dbReference type="Pfam" id="PF13664">
    <property type="entry name" value="DUF4149"/>
    <property type="match status" value="1"/>
</dbReference>
<evidence type="ECO:0000256" key="3">
    <source>
        <dbReference type="ARBA" id="ARBA00022989"/>
    </source>
</evidence>
<dbReference type="GO" id="GO:0016020">
    <property type="term" value="C:membrane"/>
    <property type="evidence" value="ECO:0007669"/>
    <property type="project" value="UniProtKB-SubCell"/>
</dbReference>
<gene>
    <name evidence="7" type="ORF">BOX15_Mlig021371g2</name>
    <name evidence="8" type="ORF">BOX15_Mlig026483g5</name>
</gene>
<dbReference type="OrthoDB" id="1641132at2759"/>
<feature type="domain" description="TMEM205-like" evidence="6">
    <location>
        <begin position="29"/>
        <end position="128"/>
    </location>
</feature>
<accession>A0A267GGR6</accession>
<evidence type="ECO:0000256" key="2">
    <source>
        <dbReference type="ARBA" id="ARBA00022692"/>
    </source>
</evidence>
<evidence type="ECO:0000256" key="4">
    <source>
        <dbReference type="ARBA" id="ARBA00023136"/>
    </source>
</evidence>
<evidence type="ECO:0000313" key="9">
    <source>
        <dbReference type="Proteomes" id="UP000215902"/>
    </source>
</evidence>
<evidence type="ECO:0000313" key="7">
    <source>
        <dbReference type="EMBL" id="PAA81671.1"/>
    </source>
</evidence>
<keyword evidence="3 5" id="KW-1133">Transmembrane helix</keyword>
<feature type="transmembrane region" description="Helical" evidence="5">
    <location>
        <begin position="140"/>
        <end position="158"/>
    </location>
</feature>
<evidence type="ECO:0000259" key="6">
    <source>
        <dbReference type="Pfam" id="PF13664"/>
    </source>
</evidence>
<dbReference type="EMBL" id="NIVC01000340">
    <property type="protein sequence ID" value="PAA85233.1"/>
    <property type="molecule type" value="Genomic_DNA"/>
</dbReference>
<evidence type="ECO:0000256" key="5">
    <source>
        <dbReference type="SAM" id="Phobius"/>
    </source>
</evidence>
<organism evidence="8 9">
    <name type="scientific">Macrostomum lignano</name>
    <dbReference type="NCBI Taxonomy" id="282301"/>
    <lineage>
        <taxon>Eukaryota</taxon>
        <taxon>Metazoa</taxon>
        <taxon>Spiralia</taxon>
        <taxon>Lophotrochozoa</taxon>
        <taxon>Platyhelminthes</taxon>
        <taxon>Rhabditophora</taxon>
        <taxon>Macrostomorpha</taxon>
        <taxon>Macrostomida</taxon>
        <taxon>Macrostomidae</taxon>
        <taxon>Macrostomum</taxon>
    </lineage>
</organism>
<feature type="transmembrane region" description="Helical" evidence="5">
    <location>
        <begin position="27"/>
        <end position="49"/>
    </location>
</feature>
<dbReference type="PANTHER" id="PTHR23241:SF102">
    <property type="entry name" value="LD23009P"/>
    <property type="match status" value="1"/>
</dbReference>
<dbReference type="PANTHER" id="PTHR23241">
    <property type="entry name" value="LATE EMBRYOGENESIS ABUNDANT PLANTS LEA-RELATED"/>
    <property type="match status" value="1"/>
</dbReference>
<evidence type="ECO:0000313" key="8">
    <source>
        <dbReference type="EMBL" id="PAA85233.1"/>
    </source>
</evidence>
<reference evidence="8 9" key="1">
    <citation type="submission" date="2017-06" db="EMBL/GenBank/DDBJ databases">
        <title>A platform for efficient transgenesis in Macrostomum lignano, a flatworm model organism for stem cell research.</title>
        <authorList>
            <person name="Berezikov E."/>
        </authorList>
    </citation>
    <scope>NUCLEOTIDE SEQUENCE [LARGE SCALE GENOMIC DNA]</scope>
    <source>
        <strain evidence="8">DV1</strain>
        <tissue evidence="8">Whole organism</tissue>
    </source>
</reference>
<feature type="transmembrane region" description="Helical" evidence="5">
    <location>
        <begin position="99"/>
        <end position="120"/>
    </location>
</feature>
<dbReference type="InterPro" id="IPR025423">
    <property type="entry name" value="TMEM205-like"/>
</dbReference>
<comment type="caution">
    <text evidence="8">The sequence shown here is derived from an EMBL/GenBank/DDBJ whole genome shotgun (WGS) entry which is preliminary data.</text>
</comment>
<dbReference type="AlphaFoldDB" id="A0A267GGR6"/>
<keyword evidence="9" id="KW-1185">Reference proteome</keyword>
<comment type="subcellular location">
    <subcellularLocation>
        <location evidence="1">Membrane</location>
    </subcellularLocation>
</comment>
<dbReference type="EMBL" id="NIVC01000517">
    <property type="protein sequence ID" value="PAA81671.1"/>
    <property type="molecule type" value="Genomic_DNA"/>
</dbReference>
<keyword evidence="4 5" id="KW-0472">Membrane</keyword>
<sequence>MPSQQQQQQRIGGNVSSVGPWTDAVHLFTWALLLGTQFWMTLVSGPTLFRNVNIETFKEVQGVLLPKYFMVQTMLYSGLLLIFLIRYRAILPQSSGVRYAGALLMATVLAATHQFVLGPAVTRAMNAKSPSFRKLHGCSMAINMAQMCISVVYLRLLLLRFSLPTDNSNATPVKKSS</sequence>